<dbReference type="EMBL" id="JAANER010000002">
    <property type="protein sequence ID" value="KAG9193699.1"/>
    <property type="molecule type" value="Genomic_DNA"/>
</dbReference>
<dbReference type="InterPro" id="IPR008930">
    <property type="entry name" value="Terpenoid_cyclase/PrenylTrfase"/>
</dbReference>
<dbReference type="PANTHER" id="PTHR43611:SF3">
    <property type="entry name" value="FLAVIN MONONUCLEOTIDE HYDROLASE 1, CHLOROPLATIC"/>
    <property type="match status" value="1"/>
</dbReference>
<dbReference type="PANTHER" id="PTHR43611">
    <property type="entry name" value="ALPHA-D-GLUCOSE 1-PHOSPHATE PHOSPHATASE"/>
    <property type="match status" value="1"/>
</dbReference>
<dbReference type="InterPro" id="IPR006439">
    <property type="entry name" value="HAD-SF_hydro_IA"/>
</dbReference>
<dbReference type="Gene3D" id="1.10.150.240">
    <property type="entry name" value="Putative phosphatase, domain 2"/>
    <property type="match status" value="1"/>
</dbReference>
<sequence length="502" mass="56115">MVATQSEQQRTLILDIGDVLCHWSTENLTAISPLNFHGVMRSPTWTELERGHISETEAIKTIGEELSLDPDAIHKGLMQCHETLRVDQKLTSQLKELKAELNGRLSVYAMSNIAKEHFAIVKNVLSDWDLFDGAFLSFEVGMAKPDLEFHKHVLDSIKLSDPSSAIFVDDKIANVNAARSFGIQGIVFDSSATLIRQLRNKLMDPVTRARQYMKTNAHNHVSRIQDGPVLVDTFAQFLIHIELNDDSVISLSSPNASDSEIKADIRQARSEAKRWNFFVGVPVGTTKTYPVDVDDTALALLAFSPPAASANPVLDSIVSNRHAKDGLIMIYFDERRPRACPFIMVNAVRVLYRYGRGAEVQPELEHIRRILLNRGHIDGSEHYLASETFLYFLACLIEDNPSAPEVQSLRQPTIEALLERINRPGDSFVIASRVLACQKLNVDTQSDVESLKALQECDGGWEMGWISRFGRSKKMIGNRGIPTAWAIKALEHQAALEHEAQP</sequence>
<comment type="caution">
    <text evidence="1">The sequence shown here is derived from an EMBL/GenBank/DDBJ whole genome shotgun (WGS) entry which is preliminary data.</text>
</comment>
<dbReference type="InterPro" id="IPR023198">
    <property type="entry name" value="PGP-like_dom2"/>
</dbReference>
<dbReference type="Proteomes" id="UP001199106">
    <property type="component" value="Unassembled WGS sequence"/>
</dbReference>
<keyword evidence="2" id="KW-1185">Reference proteome</keyword>
<proteinExistence type="predicted"/>
<dbReference type="NCBIfam" id="TIGR01509">
    <property type="entry name" value="HAD-SF-IA-v3"/>
    <property type="match status" value="1"/>
</dbReference>
<gene>
    <name evidence="1" type="ORF">G6011_03734</name>
</gene>
<reference evidence="1" key="1">
    <citation type="submission" date="2021-07" db="EMBL/GenBank/DDBJ databases">
        <title>Genome Resource of American Ginseng Black Spot Pathogen Alternaria panax.</title>
        <authorList>
            <person name="Qiu C."/>
            <person name="Wang W."/>
            <person name="Liu Z."/>
        </authorList>
    </citation>
    <scope>NUCLEOTIDE SEQUENCE</scope>
    <source>
        <strain evidence="1">BNCC115425</strain>
    </source>
</reference>
<evidence type="ECO:0000313" key="1">
    <source>
        <dbReference type="EMBL" id="KAG9193699.1"/>
    </source>
</evidence>
<dbReference type="Gene3D" id="3.40.50.1000">
    <property type="entry name" value="HAD superfamily/HAD-like"/>
    <property type="match status" value="1"/>
</dbReference>
<organism evidence="1 2">
    <name type="scientific">Alternaria panax</name>
    <dbReference type="NCBI Taxonomy" id="48097"/>
    <lineage>
        <taxon>Eukaryota</taxon>
        <taxon>Fungi</taxon>
        <taxon>Dikarya</taxon>
        <taxon>Ascomycota</taxon>
        <taxon>Pezizomycotina</taxon>
        <taxon>Dothideomycetes</taxon>
        <taxon>Pleosporomycetidae</taxon>
        <taxon>Pleosporales</taxon>
        <taxon>Pleosporineae</taxon>
        <taxon>Pleosporaceae</taxon>
        <taxon>Alternaria</taxon>
        <taxon>Alternaria sect. Panax</taxon>
    </lineage>
</organism>
<accession>A0AAD4IFP6</accession>
<dbReference type="InterPro" id="IPR023214">
    <property type="entry name" value="HAD_sf"/>
</dbReference>
<evidence type="ECO:0000313" key="2">
    <source>
        <dbReference type="Proteomes" id="UP001199106"/>
    </source>
</evidence>
<dbReference type="SUPFAM" id="SSF56784">
    <property type="entry name" value="HAD-like"/>
    <property type="match status" value="1"/>
</dbReference>
<protein>
    <recommendedName>
        <fullName evidence="3">HAD-like protein</fullName>
    </recommendedName>
</protein>
<dbReference type="SUPFAM" id="SSF48239">
    <property type="entry name" value="Terpenoid cyclases/Protein prenyltransferases"/>
    <property type="match status" value="1"/>
</dbReference>
<dbReference type="AlphaFoldDB" id="A0AAD4IFP6"/>
<evidence type="ECO:0008006" key="3">
    <source>
        <dbReference type="Google" id="ProtNLM"/>
    </source>
</evidence>
<dbReference type="GO" id="GO:0016791">
    <property type="term" value="F:phosphatase activity"/>
    <property type="evidence" value="ECO:0007669"/>
    <property type="project" value="UniProtKB-ARBA"/>
</dbReference>
<name>A0AAD4IFP6_9PLEO</name>
<dbReference type="InterPro" id="IPR036412">
    <property type="entry name" value="HAD-like_sf"/>
</dbReference>